<dbReference type="PANTHER" id="PTHR33420">
    <property type="entry name" value="FIMBRIAL SUBUNIT ELFA-RELATED"/>
    <property type="match status" value="1"/>
</dbReference>
<evidence type="ECO:0000256" key="3">
    <source>
        <dbReference type="ARBA" id="ARBA00023263"/>
    </source>
</evidence>
<dbReference type="GO" id="GO:0009289">
    <property type="term" value="C:pilus"/>
    <property type="evidence" value="ECO:0007669"/>
    <property type="project" value="UniProtKB-SubCell"/>
</dbReference>
<evidence type="ECO:0000256" key="2">
    <source>
        <dbReference type="ARBA" id="ARBA00006671"/>
    </source>
</evidence>
<feature type="signal peptide" evidence="4">
    <location>
        <begin position="1"/>
        <end position="20"/>
    </location>
</feature>
<dbReference type="PANTHER" id="PTHR33420:SF14">
    <property type="entry name" value="TYPE 1 FIMBRIN D-MANNOSE SPECIFIC ADHESIN"/>
    <property type="match status" value="1"/>
</dbReference>
<dbReference type="Proteomes" id="UP000220639">
    <property type="component" value="Unassembled WGS sequence"/>
</dbReference>
<gene>
    <name evidence="6" type="ORF">KOSB73_180002</name>
</gene>
<dbReference type="InterPro" id="IPR036937">
    <property type="entry name" value="Adhesion_dom_fimbrial_sf"/>
</dbReference>
<keyword evidence="3" id="KW-0281">Fimbrium</keyword>
<sequence length="341" mass="36431">MKKHIILIIGMLFFSSQSFADCKYLGSTKNLGVPFSPRILADDTLPVGSILYAKTVGINTMKSAYGCDITSTDPDMYRIDVGAHPEVPGVKGMQGKPVYETGIDGIGFQISDGLIGVPGRPVVATAGMTPMTTTTTTPVKQWTIWLIKTKPVIDTSINTIPQISAIYAVGRAGQINTLTSNTVLLKVDTNIGPITYRSTSCNLTAKGGSIIKLSDISVAELKAITPPNSTGKGKNVTLEMNCPRDVLGSSYNYWFNAISGSTSTDGVLTNSTSESAGGAKNVGFIVKQGVSPVKFFDYDDYSVNNVKATQEINFSVDYYRFSSTISQGNVSALLEVVLQEK</sequence>
<feature type="chain" id="PRO_5012741223" description="Fimbrial-type adhesion domain-containing protein" evidence="4">
    <location>
        <begin position="21"/>
        <end position="341"/>
    </location>
</feature>
<evidence type="ECO:0000313" key="7">
    <source>
        <dbReference type="Proteomes" id="UP000220639"/>
    </source>
</evidence>
<dbReference type="EMBL" id="FZTC01000010">
    <property type="protein sequence ID" value="SNU33051.1"/>
    <property type="molecule type" value="Genomic_DNA"/>
</dbReference>
<proteinExistence type="inferred from homology"/>
<evidence type="ECO:0000313" key="6">
    <source>
        <dbReference type="EMBL" id="SNU33051.1"/>
    </source>
</evidence>
<dbReference type="Gene3D" id="2.60.40.1090">
    <property type="entry name" value="Fimbrial-type adhesion domain"/>
    <property type="match status" value="1"/>
</dbReference>
<dbReference type="InterPro" id="IPR008966">
    <property type="entry name" value="Adhesion_dom_sf"/>
</dbReference>
<reference evidence="7" key="1">
    <citation type="submission" date="2017-08" db="EMBL/GenBank/DDBJ databases">
        <authorList>
            <person name="Brisse S."/>
        </authorList>
    </citation>
    <scope>NUCLEOTIDE SEQUENCE [LARGE SCALE GENOMIC DNA]</scope>
    <source>
        <strain evidence="7">06D021</strain>
    </source>
</reference>
<dbReference type="AlphaFoldDB" id="A0A285AWI3"/>
<name>A0A285AWI3_9ENTR</name>
<dbReference type="Gene3D" id="2.60.40.3310">
    <property type="match status" value="1"/>
</dbReference>
<dbReference type="RefSeq" id="WP_165774979.1">
    <property type="nucleotide sequence ID" value="NZ_CBCSJA010000010.1"/>
</dbReference>
<protein>
    <recommendedName>
        <fullName evidence="5">Fimbrial-type adhesion domain-containing protein</fullName>
    </recommendedName>
</protein>
<accession>A0A285AWI3</accession>
<evidence type="ECO:0000256" key="1">
    <source>
        <dbReference type="ARBA" id="ARBA00004561"/>
    </source>
</evidence>
<feature type="domain" description="Fimbrial-type adhesion" evidence="5">
    <location>
        <begin position="196"/>
        <end position="338"/>
    </location>
</feature>
<keyword evidence="4" id="KW-0732">Signal</keyword>
<dbReference type="InterPro" id="IPR000259">
    <property type="entry name" value="Adhesion_dom_fimbrial"/>
</dbReference>
<dbReference type="InterPro" id="IPR050263">
    <property type="entry name" value="Bact_Fimbrial_Adh_Pro"/>
</dbReference>
<organism evidence="6 7">
    <name type="scientific">Klebsiella grimontii</name>
    <dbReference type="NCBI Taxonomy" id="2058152"/>
    <lineage>
        <taxon>Bacteria</taxon>
        <taxon>Pseudomonadati</taxon>
        <taxon>Pseudomonadota</taxon>
        <taxon>Gammaproteobacteria</taxon>
        <taxon>Enterobacterales</taxon>
        <taxon>Enterobacteriaceae</taxon>
        <taxon>Klebsiella/Raoultella group</taxon>
        <taxon>Klebsiella</taxon>
    </lineage>
</organism>
<evidence type="ECO:0000259" key="5">
    <source>
        <dbReference type="Pfam" id="PF00419"/>
    </source>
</evidence>
<dbReference type="SUPFAM" id="SSF49401">
    <property type="entry name" value="Bacterial adhesins"/>
    <property type="match status" value="1"/>
</dbReference>
<dbReference type="GO" id="GO:0043709">
    <property type="term" value="P:cell adhesion involved in single-species biofilm formation"/>
    <property type="evidence" value="ECO:0007669"/>
    <property type="project" value="TreeGrafter"/>
</dbReference>
<evidence type="ECO:0000256" key="4">
    <source>
        <dbReference type="SAM" id="SignalP"/>
    </source>
</evidence>
<comment type="subcellular location">
    <subcellularLocation>
        <location evidence="1">Fimbrium</location>
    </subcellularLocation>
</comment>
<comment type="similarity">
    <text evidence="2">Belongs to the fimbrial protein family.</text>
</comment>
<dbReference type="Pfam" id="PF00419">
    <property type="entry name" value="Fimbrial"/>
    <property type="match status" value="1"/>
</dbReference>